<feature type="domain" description="Lipid/polyisoprenoid-binding YceI-like" evidence="1">
    <location>
        <begin position="23"/>
        <end position="170"/>
    </location>
</feature>
<dbReference type="PANTHER" id="PTHR34406">
    <property type="entry name" value="PROTEIN YCEI"/>
    <property type="match status" value="1"/>
</dbReference>
<dbReference type="Gene3D" id="2.40.128.110">
    <property type="entry name" value="Lipid/polyisoprenoid-binding, YceI-like"/>
    <property type="match status" value="1"/>
</dbReference>
<gene>
    <name evidence="2" type="ORF">FGG15_03325</name>
</gene>
<name>A0ABY2WNL7_9FLAO</name>
<evidence type="ECO:0000259" key="1">
    <source>
        <dbReference type="SMART" id="SM00867"/>
    </source>
</evidence>
<dbReference type="RefSeq" id="WP_138833192.1">
    <property type="nucleotide sequence ID" value="NZ_VCNI01000001.1"/>
</dbReference>
<reference evidence="2 3" key="1">
    <citation type="submission" date="2019-05" db="EMBL/GenBank/DDBJ databases">
        <title>Flagellimonas sp. AsT0115, sp. nov., isolated from a marine red algae, Asparagopsis taxiformis.</title>
        <authorList>
            <person name="Kim J."/>
            <person name="Jeong S.E."/>
            <person name="Jeon C.O."/>
        </authorList>
    </citation>
    <scope>NUCLEOTIDE SEQUENCE [LARGE SCALE GENOMIC DNA]</scope>
    <source>
        <strain evidence="2 3">AsT0115</strain>
    </source>
</reference>
<organism evidence="2 3">
    <name type="scientific">Flagellimonas algicola</name>
    <dbReference type="NCBI Taxonomy" id="2583815"/>
    <lineage>
        <taxon>Bacteria</taxon>
        <taxon>Pseudomonadati</taxon>
        <taxon>Bacteroidota</taxon>
        <taxon>Flavobacteriia</taxon>
        <taxon>Flavobacteriales</taxon>
        <taxon>Flavobacteriaceae</taxon>
        <taxon>Flagellimonas</taxon>
    </lineage>
</organism>
<dbReference type="SUPFAM" id="SSF101874">
    <property type="entry name" value="YceI-like"/>
    <property type="match status" value="1"/>
</dbReference>
<dbReference type="PANTHER" id="PTHR34406:SF1">
    <property type="entry name" value="PROTEIN YCEI"/>
    <property type="match status" value="1"/>
</dbReference>
<evidence type="ECO:0000313" key="3">
    <source>
        <dbReference type="Proteomes" id="UP000751614"/>
    </source>
</evidence>
<comment type="caution">
    <text evidence="2">The sequence shown here is derived from an EMBL/GenBank/DDBJ whole genome shotgun (WGS) entry which is preliminary data.</text>
</comment>
<dbReference type="InterPro" id="IPR007372">
    <property type="entry name" value="Lipid/polyisoprenoid-bd_YceI"/>
</dbReference>
<keyword evidence="3" id="KW-1185">Reference proteome</keyword>
<accession>A0ABY2WNL7</accession>
<dbReference type="Proteomes" id="UP000751614">
    <property type="component" value="Unassembled WGS sequence"/>
</dbReference>
<protein>
    <submittedName>
        <fullName evidence="2">YceI family protein</fullName>
    </submittedName>
</protein>
<proteinExistence type="predicted"/>
<sequence>MRLISLLLVLTFGIQGILLNAQSPQIQNAEIRFEFVSKEVKGTIAGFESESVINWEHPEKSIFKGRVQSKTLDTNNGLRNWSLRSGKYFDAKDHPYISFESTKVTPNGNQWVVKGELTIKSTTNPVSIIFKKEDKKLVGTFSLYSIDYGIKIKKQREDNLVKVQLELEVE</sequence>
<dbReference type="EMBL" id="VCNI01000001">
    <property type="protein sequence ID" value="TMU56583.1"/>
    <property type="molecule type" value="Genomic_DNA"/>
</dbReference>
<dbReference type="InterPro" id="IPR036761">
    <property type="entry name" value="TTHA0802/YceI-like_sf"/>
</dbReference>
<dbReference type="SMART" id="SM00867">
    <property type="entry name" value="YceI"/>
    <property type="match status" value="1"/>
</dbReference>
<evidence type="ECO:0000313" key="2">
    <source>
        <dbReference type="EMBL" id="TMU56583.1"/>
    </source>
</evidence>
<dbReference type="Pfam" id="PF04264">
    <property type="entry name" value="YceI"/>
    <property type="match status" value="1"/>
</dbReference>